<evidence type="ECO:0000313" key="3">
    <source>
        <dbReference type="Proteomes" id="UP001215549"/>
    </source>
</evidence>
<dbReference type="InterPro" id="IPR050706">
    <property type="entry name" value="Cyclic-di-GMP_PDE-like"/>
</dbReference>
<proteinExistence type="predicted"/>
<dbReference type="Pfam" id="PF00563">
    <property type="entry name" value="EAL"/>
    <property type="match status" value="1"/>
</dbReference>
<dbReference type="RefSeq" id="WP_141225727.1">
    <property type="nucleotide sequence ID" value="NZ_CP067140.1"/>
</dbReference>
<dbReference type="PANTHER" id="PTHR33121">
    <property type="entry name" value="CYCLIC DI-GMP PHOSPHODIESTERASE PDEF"/>
    <property type="match status" value="1"/>
</dbReference>
<sequence length="433" mass="48160">MERLVSTGWNALFQLVARPEIDRRPGRLILLLRLENMQILTDRLEQAGMSHLLEQEIMNLRDALRPQDPVKIVAPGLFEITLHCRSWAAAMVVARRVQQHGQQRLAVMGQMIKPVLTGLLIPYPRLSLISKTRLLRQGQKKMESIGPAELGRIILLKSPRDHLTDELPVTIADAVKAGQMIAYFQPKVCCHSGRVTGFEALTRWQHPTQGILPPANFMPGMAEADHNALTATMLQHVLDALTFWDKSGFHVETASLNISNIELGDPGFSDAVLQELEKRQIAPHRLVLELLESMGPINSDPLAHKNLKHLLEAGCRLDLDDFGTGYASLDAIRTFGAHRIKIDRSYVTGCDVDANQQRMLSAILAMAEKLRIETVAEGVETQQEHAYLAQLGCDELQGYAIAKPMPLEQTLEFLARHNEQVDSLPGATSGNLC</sequence>
<reference evidence="2 3" key="1">
    <citation type="submission" date="2021-01" db="EMBL/GenBank/DDBJ databases">
        <title>Biogeographic distribution of Paracoccus.</title>
        <authorList>
            <person name="Hollensteiner J."/>
            <person name="Leineberger J."/>
            <person name="Brinkhoff T."/>
            <person name="Daniel R."/>
        </authorList>
    </citation>
    <scope>NUCLEOTIDE SEQUENCE [LARGE SCALE GENOMIC DNA]</scope>
    <source>
        <strain evidence="2 3">DSM 18447</strain>
    </source>
</reference>
<dbReference type="PANTHER" id="PTHR33121:SF56">
    <property type="entry name" value="SIGNALLING PROTEIN WITH EAL AND C2 DOMAINS"/>
    <property type="match status" value="1"/>
</dbReference>
<dbReference type="InterPro" id="IPR001633">
    <property type="entry name" value="EAL_dom"/>
</dbReference>
<feature type="domain" description="EAL" evidence="1">
    <location>
        <begin position="164"/>
        <end position="418"/>
    </location>
</feature>
<dbReference type="Gene3D" id="3.20.20.450">
    <property type="entry name" value="EAL domain"/>
    <property type="match status" value="1"/>
</dbReference>
<dbReference type="SUPFAM" id="SSF141868">
    <property type="entry name" value="EAL domain-like"/>
    <property type="match status" value="1"/>
</dbReference>
<accession>A0ABY7S9C6</accession>
<evidence type="ECO:0000313" key="2">
    <source>
        <dbReference type="EMBL" id="WCR03665.1"/>
    </source>
</evidence>
<protein>
    <submittedName>
        <fullName evidence="2">EAL domain-containing protein</fullName>
    </submittedName>
</protein>
<dbReference type="EMBL" id="CP067140">
    <property type="protein sequence ID" value="WCR03665.1"/>
    <property type="molecule type" value="Genomic_DNA"/>
</dbReference>
<dbReference type="Proteomes" id="UP001215549">
    <property type="component" value="Chromosome"/>
</dbReference>
<evidence type="ECO:0000259" key="1">
    <source>
        <dbReference type="PROSITE" id="PS50883"/>
    </source>
</evidence>
<gene>
    <name evidence="2" type="ORF">JHX88_02495</name>
</gene>
<keyword evidence="3" id="KW-1185">Reference proteome</keyword>
<name>A0ABY7S9C6_9RHOB</name>
<dbReference type="PROSITE" id="PS50883">
    <property type="entry name" value="EAL"/>
    <property type="match status" value="1"/>
</dbReference>
<organism evidence="2 3">
    <name type="scientific">Paracoccus saliphilus</name>
    <dbReference type="NCBI Taxonomy" id="405559"/>
    <lineage>
        <taxon>Bacteria</taxon>
        <taxon>Pseudomonadati</taxon>
        <taxon>Pseudomonadota</taxon>
        <taxon>Alphaproteobacteria</taxon>
        <taxon>Rhodobacterales</taxon>
        <taxon>Paracoccaceae</taxon>
        <taxon>Paracoccus</taxon>
    </lineage>
</organism>
<dbReference type="InterPro" id="IPR035919">
    <property type="entry name" value="EAL_sf"/>
</dbReference>
<dbReference type="CDD" id="cd01948">
    <property type="entry name" value="EAL"/>
    <property type="match status" value="1"/>
</dbReference>
<dbReference type="SMART" id="SM00052">
    <property type="entry name" value="EAL"/>
    <property type="match status" value="1"/>
</dbReference>